<dbReference type="Proteomes" id="UP000198287">
    <property type="component" value="Unassembled WGS sequence"/>
</dbReference>
<evidence type="ECO:0000256" key="4">
    <source>
        <dbReference type="ARBA" id="ARBA00008654"/>
    </source>
</evidence>
<dbReference type="Gene3D" id="3.30.2020.30">
    <property type="match status" value="1"/>
</dbReference>
<dbReference type="Pfam" id="PF06155">
    <property type="entry name" value="GBBH-like_N"/>
    <property type="match status" value="1"/>
</dbReference>
<feature type="domain" description="Gamma-butyrobetaine hydroxylase-like N-terminal" evidence="11">
    <location>
        <begin position="39"/>
        <end position="118"/>
    </location>
</feature>
<dbReference type="OMA" id="QWIEALI"/>
<keyword evidence="13" id="KW-1185">Reference proteome</keyword>
<keyword evidence="8" id="KW-0560">Oxidoreductase</keyword>
<dbReference type="FunFam" id="3.30.2020.30:FF:000002">
    <property type="entry name" value="Putative gamma-butyrobetaine dioxygenase"/>
    <property type="match status" value="1"/>
</dbReference>
<comment type="pathway">
    <text evidence="3">Amine and polyamine biosynthesis; carnitine biosynthesis.</text>
</comment>
<evidence type="ECO:0000256" key="8">
    <source>
        <dbReference type="ARBA" id="ARBA00023002"/>
    </source>
</evidence>
<evidence type="ECO:0000256" key="7">
    <source>
        <dbReference type="ARBA" id="ARBA00022964"/>
    </source>
</evidence>
<comment type="cofactor">
    <cofactor evidence="2">
        <name>L-ascorbate</name>
        <dbReference type="ChEBI" id="CHEBI:38290"/>
    </cofactor>
</comment>
<organism evidence="12 13">
    <name type="scientific">Folsomia candida</name>
    <name type="common">Springtail</name>
    <dbReference type="NCBI Taxonomy" id="158441"/>
    <lineage>
        <taxon>Eukaryota</taxon>
        <taxon>Metazoa</taxon>
        <taxon>Ecdysozoa</taxon>
        <taxon>Arthropoda</taxon>
        <taxon>Hexapoda</taxon>
        <taxon>Collembola</taxon>
        <taxon>Entomobryomorpha</taxon>
        <taxon>Isotomoidea</taxon>
        <taxon>Isotomidae</taxon>
        <taxon>Proisotominae</taxon>
        <taxon>Folsomia</taxon>
    </lineage>
</organism>
<keyword evidence="6" id="KW-0124">Carnitine biosynthesis</keyword>
<dbReference type="InterPro" id="IPR042098">
    <property type="entry name" value="TauD-like_sf"/>
</dbReference>
<keyword evidence="9" id="KW-0408">Iron</keyword>
<dbReference type="GO" id="GO:0005739">
    <property type="term" value="C:mitochondrion"/>
    <property type="evidence" value="ECO:0007669"/>
    <property type="project" value="TreeGrafter"/>
</dbReference>
<dbReference type="InterPro" id="IPR010376">
    <property type="entry name" value="GBBH-like_N"/>
</dbReference>
<dbReference type="Pfam" id="PF02668">
    <property type="entry name" value="TauD"/>
    <property type="match status" value="1"/>
</dbReference>
<proteinExistence type="inferred from homology"/>
<comment type="cofactor">
    <cofactor evidence="1">
        <name>Fe(2+)</name>
        <dbReference type="ChEBI" id="CHEBI:29033"/>
    </cofactor>
</comment>
<reference evidence="12 13" key="1">
    <citation type="submission" date="2015-12" db="EMBL/GenBank/DDBJ databases">
        <title>The genome of Folsomia candida.</title>
        <authorList>
            <person name="Faddeeva A."/>
            <person name="Derks M.F."/>
            <person name="Anvar Y."/>
            <person name="Smit S."/>
            <person name="Van Straalen N."/>
            <person name="Roelofs D."/>
        </authorList>
    </citation>
    <scope>NUCLEOTIDE SEQUENCE [LARGE SCALE GENOMIC DNA]</scope>
    <source>
        <strain evidence="12 13">VU population</strain>
        <tissue evidence="12">Whole body</tissue>
    </source>
</reference>
<keyword evidence="5" id="KW-0479">Metal-binding</keyword>
<evidence type="ECO:0000256" key="1">
    <source>
        <dbReference type="ARBA" id="ARBA00001954"/>
    </source>
</evidence>
<dbReference type="Gene3D" id="3.60.130.10">
    <property type="entry name" value="Clavaminate synthase-like"/>
    <property type="match status" value="1"/>
</dbReference>
<evidence type="ECO:0000259" key="10">
    <source>
        <dbReference type="Pfam" id="PF02668"/>
    </source>
</evidence>
<comment type="caution">
    <text evidence="12">The sequence shown here is derived from an EMBL/GenBank/DDBJ whole genome shotgun (WGS) entry which is preliminary data.</text>
</comment>
<evidence type="ECO:0000256" key="5">
    <source>
        <dbReference type="ARBA" id="ARBA00022723"/>
    </source>
</evidence>
<dbReference type="GO" id="GO:0045329">
    <property type="term" value="P:carnitine biosynthetic process"/>
    <property type="evidence" value="ECO:0007669"/>
    <property type="project" value="UniProtKB-UniPathway"/>
</dbReference>
<dbReference type="GO" id="GO:0016706">
    <property type="term" value="F:2-oxoglutarate-dependent dioxygenase activity"/>
    <property type="evidence" value="ECO:0007669"/>
    <property type="project" value="UniProtKB-ARBA"/>
</dbReference>
<dbReference type="InterPro" id="IPR038492">
    <property type="entry name" value="GBBH-like_N_sf"/>
</dbReference>
<accession>A0A226E307</accession>
<gene>
    <name evidence="12" type="ORF">Fcan01_13141</name>
</gene>
<dbReference type="InterPro" id="IPR050411">
    <property type="entry name" value="AlphaKG_dependent_hydroxylases"/>
</dbReference>
<dbReference type="AlphaFoldDB" id="A0A226E307"/>
<dbReference type="CDD" id="cd00250">
    <property type="entry name" value="CAS_like"/>
    <property type="match status" value="1"/>
</dbReference>
<dbReference type="InterPro" id="IPR003819">
    <property type="entry name" value="TauD/TfdA-like"/>
</dbReference>
<dbReference type="SUPFAM" id="SSF51197">
    <property type="entry name" value="Clavaminate synthase-like"/>
    <property type="match status" value="1"/>
</dbReference>
<name>A0A226E307_FOLCA</name>
<evidence type="ECO:0000313" key="13">
    <source>
        <dbReference type="Proteomes" id="UP000198287"/>
    </source>
</evidence>
<feature type="domain" description="TauD/TfdA-like" evidence="10">
    <location>
        <begin position="150"/>
        <end position="393"/>
    </location>
</feature>
<evidence type="ECO:0000256" key="6">
    <source>
        <dbReference type="ARBA" id="ARBA00022873"/>
    </source>
</evidence>
<dbReference type="UniPathway" id="UPA00118"/>
<sequence>MAMKTVLNLRNQLEKFANSRKLSFTSNKLAPIKYAERNNSGTLLKVEFTDDKANEYPSSFLQDNCTCPQCFHPSSLSRTRKMTQLNLQNVLEKVEFNLNQVKCTWGDGHEGVFTENWLFDRRFTTDNINYLKTGLRDDPILVESSHKLHTANFNQVLNDKSVLNDTLMTLCKVGVVLIQDGPLEVGGLRKLVDKIGFIRQTHYGHEFTVKSEKNAANLAYTSIHLCVHTDLPYYVYPPGVQLLHCIKQFVGDGGRSHLVDGFLVADKMLQAYPKEFKTLCKVPLEFSDVGKDFIEFNKVHHSPTFVLEPRTGKVTRIVYSNQQLSSYQPIPIDQVDEVYHALKVFTDLCYDPKNLIQFKLNDGEMLVFDNWRYLHGREGFDPSAGDRHLEGCYVDWDEIFSRIRILQEKS</sequence>
<evidence type="ECO:0000259" key="11">
    <source>
        <dbReference type="Pfam" id="PF06155"/>
    </source>
</evidence>
<dbReference type="FunFam" id="3.60.130.10:FF:000001">
    <property type="entry name" value="Trimethyllysine dioxygenase, mitochondrial"/>
    <property type="match status" value="1"/>
</dbReference>
<evidence type="ECO:0000256" key="3">
    <source>
        <dbReference type="ARBA" id="ARBA00005022"/>
    </source>
</evidence>
<protein>
    <submittedName>
        <fullName evidence="12">Gamma-butyrobetaine dioxygenase</fullName>
    </submittedName>
</protein>
<dbReference type="GO" id="GO:0046872">
    <property type="term" value="F:metal ion binding"/>
    <property type="evidence" value="ECO:0007669"/>
    <property type="project" value="UniProtKB-KW"/>
</dbReference>
<evidence type="ECO:0000256" key="2">
    <source>
        <dbReference type="ARBA" id="ARBA00001961"/>
    </source>
</evidence>
<dbReference type="EMBL" id="LNIX01000007">
    <property type="protein sequence ID" value="OXA51650.1"/>
    <property type="molecule type" value="Genomic_DNA"/>
</dbReference>
<evidence type="ECO:0000256" key="9">
    <source>
        <dbReference type="ARBA" id="ARBA00023004"/>
    </source>
</evidence>
<dbReference type="STRING" id="158441.A0A226E307"/>
<dbReference type="PANTHER" id="PTHR10696:SF33">
    <property type="entry name" value="GAMMA-BUTYROBETAINE DIOXYGENASE"/>
    <property type="match status" value="1"/>
</dbReference>
<evidence type="ECO:0000313" key="12">
    <source>
        <dbReference type="EMBL" id="OXA51650.1"/>
    </source>
</evidence>
<dbReference type="OrthoDB" id="406634at2759"/>
<keyword evidence="7 12" id="KW-0223">Dioxygenase</keyword>
<comment type="similarity">
    <text evidence="4">Belongs to the gamma-BBH/TMLD family.</text>
</comment>
<dbReference type="PANTHER" id="PTHR10696">
    <property type="entry name" value="GAMMA-BUTYROBETAINE HYDROXYLASE-RELATED"/>
    <property type="match status" value="1"/>
</dbReference>